<keyword evidence="2" id="KW-0808">Transferase</keyword>
<dbReference type="Pfam" id="PF10486">
    <property type="entry name" value="PI3K_1B_p101"/>
    <property type="match status" value="2"/>
</dbReference>
<dbReference type="PANTHER" id="PTHR15593">
    <property type="entry name" value="PHOSPHATIDYLINOSITOL 3-KINASE REGULATORY SUBUNIT"/>
    <property type="match status" value="1"/>
</dbReference>
<evidence type="ECO:0000256" key="1">
    <source>
        <dbReference type="SAM" id="MobiDB-lite"/>
    </source>
</evidence>
<feature type="compositionally biased region" description="Basic residues" evidence="1">
    <location>
        <begin position="328"/>
        <end position="339"/>
    </location>
</feature>
<feature type="non-terminal residue" evidence="2">
    <location>
        <position position="1"/>
    </location>
</feature>
<dbReference type="InterPro" id="IPR019522">
    <property type="entry name" value="PIK3R5/6"/>
</dbReference>
<feature type="region of interest" description="Disordered" evidence="1">
    <location>
        <begin position="353"/>
        <end position="376"/>
    </location>
</feature>
<dbReference type="AlphaFoldDB" id="A0A7K7MEZ8"/>
<comment type="caution">
    <text evidence="2">The sequence shown here is derived from an EMBL/GenBank/DDBJ whole genome shotgun (WGS) entry which is preliminary data.</text>
</comment>
<feature type="region of interest" description="Disordered" evidence="1">
    <location>
        <begin position="317"/>
        <end position="340"/>
    </location>
</feature>
<dbReference type="GO" id="GO:0007186">
    <property type="term" value="P:G protein-coupled receptor signaling pathway"/>
    <property type="evidence" value="ECO:0007669"/>
    <property type="project" value="TreeGrafter"/>
</dbReference>
<reference evidence="2 3" key="1">
    <citation type="submission" date="2019-09" db="EMBL/GenBank/DDBJ databases">
        <title>Bird 10,000 Genomes (B10K) Project - Family phase.</title>
        <authorList>
            <person name="Zhang G."/>
        </authorList>
    </citation>
    <scope>NUCLEOTIDE SEQUENCE [LARGE SCALE GENOMIC DNA]</scope>
    <source>
        <strain evidence="2">OUT-0037</strain>
        <tissue evidence="2">Liver</tissue>
    </source>
</reference>
<dbReference type="EMBL" id="VZSR01003022">
    <property type="protein sequence ID" value="NWZ41435.1"/>
    <property type="molecule type" value="Genomic_DNA"/>
</dbReference>
<accession>A0A7K7MEZ8</accession>
<dbReference type="GO" id="GO:0005944">
    <property type="term" value="C:phosphatidylinositol 3-kinase complex, class IB"/>
    <property type="evidence" value="ECO:0007669"/>
    <property type="project" value="InterPro"/>
</dbReference>
<evidence type="ECO:0000313" key="3">
    <source>
        <dbReference type="Proteomes" id="UP000540762"/>
    </source>
</evidence>
<keyword evidence="3" id="KW-1185">Reference proteome</keyword>
<name>A0A7K7MEZ8_9PASS</name>
<feature type="non-terminal residue" evidence="2">
    <location>
        <position position="704"/>
    </location>
</feature>
<dbReference type="GO" id="GO:0046935">
    <property type="term" value="F:1-phosphatidylinositol-3-kinase regulator activity"/>
    <property type="evidence" value="ECO:0007669"/>
    <property type="project" value="InterPro"/>
</dbReference>
<dbReference type="PANTHER" id="PTHR15593:SF1">
    <property type="entry name" value="PHOSPHOINOSITIDE 3-KINASE REGULATORY SUBUNIT 6"/>
    <property type="match status" value="1"/>
</dbReference>
<evidence type="ECO:0000313" key="2">
    <source>
        <dbReference type="EMBL" id="NWZ41435.1"/>
    </source>
</evidence>
<sequence length="704" mass="77801">GMLRWTLHKKTEQNPSTSCVLVRILVKELERAERGDLRHYIIPLLHTLMYTLIQAPCIPDELCARVYDFCKRLLTLPKPFCTIGLDYASRLQVERTAPGTLYQRMVISEHSLPSAPFPYQDRVFVFADPELLPEAICKALLTDTEAARLSQSPGGCMSCVVTHALQAALGDTCDTPGLRARLQALPPGDVERCFQQVVAAMEGSERGQHTERLESIYRGLLGSVPAGNAPQEGLQGTPLPNPDISFHLWTEDEQLWKELVLFLRPLSQSCEPECLGQDLDAAAEMQDILGDCDCCQQSRFSVLSTDSGIERDLPAQEEPCAADTERSRLHRKGGIKKKPSPLDSVALLQAGSAVPAGKPPGKAPRGSGMPPEAAAPPQRLHTARVMLLGDDRILGRLAQAFHSLRYLRPPPLWGQQDTVVLCPWGSVFASQDHTVPEELCEVAGYLGRADPWYESNINTLCHIIPKLATMPSSPSRALVTDLFLTDVIAYYARMGTQPVCFQVHSVKLLFQDPAQDPAEDVFLTELLTQVQDSPSHRELSTSKRKGTLDGPGIDLTITYRKVVLSDRQKDVSLSLRSTGLLMKAIPAQEAQGLGCLSVTITEIIRTNNLAGRSFSAVANRFKTRNIKVRSPEQRPFTVRLDKDSRRTYRDVISLEVSPCLEPSYCLQKNRTMKLSPDEAEDVGLVKYLPKSLLLPINTFAGVIQ</sequence>
<organism evidence="2 3">
    <name type="scientific">Brachypodius melanocephalos</name>
    <name type="common">black-headed bulbul</name>
    <dbReference type="NCBI Taxonomy" id="3235156"/>
    <lineage>
        <taxon>Eukaryota</taxon>
        <taxon>Metazoa</taxon>
        <taxon>Chordata</taxon>
        <taxon>Craniata</taxon>
        <taxon>Vertebrata</taxon>
        <taxon>Euteleostomi</taxon>
        <taxon>Archelosauria</taxon>
        <taxon>Archosauria</taxon>
        <taxon>Dinosauria</taxon>
        <taxon>Saurischia</taxon>
        <taxon>Theropoda</taxon>
        <taxon>Coelurosauria</taxon>
        <taxon>Aves</taxon>
        <taxon>Neognathae</taxon>
        <taxon>Neoaves</taxon>
        <taxon>Telluraves</taxon>
        <taxon>Australaves</taxon>
        <taxon>Passeriformes</taxon>
        <taxon>Sylvioidea</taxon>
        <taxon>Pycnonotidae</taxon>
        <taxon>Brachypodius</taxon>
    </lineage>
</organism>
<protein>
    <submittedName>
        <fullName evidence="2">PI3R6 kinase</fullName>
    </submittedName>
</protein>
<dbReference type="Proteomes" id="UP000540762">
    <property type="component" value="Unassembled WGS sequence"/>
</dbReference>
<proteinExistence type="predicted"/>
<dbReference type="GO" id="GO:0016301">
    <property type="term" value="F:kinase activity"/>
    <property type="evidence" value="ECO:0007669"/>
    <property type="project" value="UniProtKB-KW"/>
</dbReference>
<gene>
    <name evidence="2" type="primary">Pik3r6</name>
    <name evidence="2" type="ORF">BRAATR_R13028</name>
</gene>
<keyword evidence="2" id="KW-0418">Kinase</keyword>